<gene>
    <name evidence="1" type="ORF">LEP1GSC202_0084</name>
</gene>
<comment type="caution">
    <text evidence="1">The sequence shown here is derived from an EMBL/GenBank/DDBJ whole genome shotgun (WGS) entry which is preliminary data.</text>
</comment>
<sequence>MWISKRIIVVFYFFFLQFFSFLECKKEDNTVSATEDRRQLQLESQSTEPGLCLAAYSNDKKGYKSLLQFLRIEFSIDYSEKELEVASISGVRFFLSKDYLRTRRPHSSTLYEFKVTTDDLGILTLERNGKNVFLAGIISKSMANDLYYWIYKDYSLVKFALENKNKDPYQTTEIGKFGIYDKMKLESECLNQKEIDANFDQAVLEKSQGPEPTDEFSN</sequence>
<evidence type="ECO:0000313" key="2">
    <source>
        <dbReference type="Proteomes" id="UP000013996"/>
    </source>
</evidence>
<evidence type="ECO:0000313" key="1">
    <source>
        <dbReference type="EMBL" id="EOQ87094.1"/>
    </source>
</evidence>
<dbReference type="AlphaFoldDB" id="A0A5E8H7F4"/>
<proteinExistence type="predicted"/>
<dbReference type="Proteomes" id="UP000013996">
    <property type="component" value="Unassembled WGS sequence"/>
</dbReference>
<name>A0A5E8H7F4_9LEPT</name>
<accession>A0A5E8H7F4</accession>
<protein>
    <submittedName>
        <fullName evidence="1">Uncharacterized protein</fullName>
    </submittedName>
</protein>
<organism evidence="1 2">
    <name type="scientific">Leptospira yanagawae serovar Saopaulo str. Sao Paulo = ATCC 700523</name>
    <dbReference type="NCBI Taxonomy" id="1249483"/>
    <lineage>
        <taxon>Bacteria</taxon>
        <taxon>Pseudomonadati</taxon>
        <taxon>Spirochaetota</taxon>
        <taxon>Spirochaetia</taxon>
        <taxon>Leptospirales</taxon>
        <taxon>Leptospiraceae</taxon>
        <taxon>Leptospira</taxon>
    </lineage>
</organism>
<reference evidence="1 2" key="1">
    <citation type="submission" date="2013-04" db="EMBL/GenBank/DDBJ databases">
        <authorList>
            <person name="Harkins D.M."/>
            <person name="Durkin A.S."/>
            <person name="Brinkac L.M."/>
            <person name="Haft D.H."/>
            <person name="Selengut J.D."/>
            <person name="Sanka R."/>
            <person name="DePew J."/>
            <person name="Purushe J."/>
            <person name="Hartskeerl R.A."/>
            <person name="Ahmed A."/>
            <person name="van der Linden H."/>
            <person name="Goris M.G.A."/>
            <person name="Vinetz J.M."/>
            <person name="Sutton G.G."/>
            <person name="Nierman W.C."/>
            <person name="Fouts D.E."/>
        </authorList>
    </citation>
    <scope>NUCLEOTIDE SEQUENCE [LARGE SCALE GENOMIC DNA]</scope>
    <source>
        <strain evidence="1 2">Sao Paulo</strain>
    </source>
</reference>
<dbReference type="EMBL" id="AOGX02000047">
    <property type="protein sequence ID" value="EOQ87094.1"/>
    <property type="molecule type" value="Genomic_DNA"/>
</dbReference>